<gene>
    <name evidence="2" type="ORF">PGO_011270</name>
</gene>
<dbReference type="AlphaFoldDB" id="A0A1Y1J8Z6"/>
<dbReference type="RefSeq" id="XP_028541568.1">
    <property type="nucleotide sequence ID" value="XM_028685767.1"/>
</dbReference>
<keyword evidence="3" id="KW-1185">Reference proteome</keyword>
<feature type="domain" description="Calponin-homology (CH)" evidence="1">
    <location>
        <begin position="37"/>
        <end position="145"/>
    </location>
</feature>
<dbReference type="EMBL" id="BDQF01000001">
    <property type="protein sequence ID" value="GAW78979.1"/>
    <property type="molecule type" value="Genomic_DNA"/>
</dbReference>
<organism evidence="2 3">
    <name type="scientific">Plasmodium gonderi</name>
    <dbReference type="NCBI Taxonomy" id="77519"/>
    <lineage>
        <taxon>Eukaryota</taxon>
        <taxon>Sar</taxon>
        <taxon>Alveolata</taxon>
        <taxon>Apicomplexa</taxon>
        <taxon>Aconoidasida</taxon>
        <taxon>Haemosporida</taxon>
        <taxon>Plasmodiidae</taxon>
        <taxon>Plasmodium</taxon>
        <taxon>Plasmodium (Plasmodium)</taxon>
    </lineage>
</organism>
<dbReference type="InterPro" id="IPR036872">
    <property type="entry name" value="CH_dom_sf"/>
</dbReference>
<dbReference type="InterPro" id="IPR001715">
    <property type="entry name" value="CH_dom"/>
</dbReference>
<accession>A0A1Y1J8Z6</accession>
<evidence type="ECO:0000313" key="2">
    <source>
        <dbReference type="EMBL" id="GAW78979.1"/>
    </source>
</evidence>
<dbReference type="Proteomes" id="UP000195521">
    <property type="component" value="Unassembled WGS sequence"/>
</dbReference>
<dbReference type="Gene3D" id="1.10.418.10">
    <property type="entry name" value="Calponin-like domain"/>
    <property type="match status" value="1"/>
</dbReference>
<dbReference type="GeneID" id="39745677"/>
<dbReference type="OrthoDB" id="370524at2759"/>
<comment type="caution">
    <text evidence="2">The sequence shown here is derived from an EMBL/GenBank/DDBJ whole genome shotgun (WGS) entry which is preliminary data.</text>
</comment>
<dbReference type="SUPFAM" id="SSF47576">
    <property type="entry name" value="Calponin-homology domain, CH-domain"/>
    <property type="match status" value="1"/>
</dbReference>
<evidence type="ECO:0000313" key="3">
    <source>
        <dbReference type="Proteomes" id="UP000195521"/>
    </source>
</evidence>
<proteinExistence type="predicted"/>
<dbReference type="PROSITE" id="PS50021">
    <property type="entry name" value="CH"/>
    <property type="match status" value="1"/>
</dbReference>
<protein>
    <recommendedName>
        <fullName evidence="1">Calponin-homology (CH) domain-containing protein</fullName>
    </recommendedName>
</protein>
<evidence type="ECO:0000259" key="1">
    <source>
        <dbReference type="PROSITE" id="PS50021"/>
    </source>
</evidence>
<dbReference type="CDD" id="cd00014">
    <property type="entry name" value="CH_SF"/>
    <property type="match status" value="1"/>
</dbReference>
<name>A0A1Y1J8Z6_PLAGO</name>
<sequence>MKPMKYEHKGSIYNEITKQTSYAQNKDMLSKTKWLGIFSISVIIDWLNSLLLSKKILNEKNIYEELKNGFLILKLIQLYNPQMKIHGIFPKATEKKCSIQNLEKALSIVYGNNPYYYSMVSSLDIYEKKKNKIHILLIQLFNKFEFQILKKISIPLLNWYNLTLQKFQLQLHNETLSNPFNVPPKKLLINCSISDGCHGTNHYNTDVFFEENNSHVLKKYKIGNTRWKAHVLKNFATYVLFKDKEERERKECTTTTIATTTPHIVEDFSDCVKMFLIFYRYGYITQEQLMHVDKVDIRNKYFFLQNLLTKLNIPVILKNQYLNNPCEVAILLQLKFIQFFIRNNDYERAIDLSGTYFIPDLLRQNVQKTQKKKKKKKELNCTQNSFPINSSNDGYYSSVNPISENLKKYEETELNQCNDICTYSSFAAFDKQKQAYTQLHTKIAISGLNNEIKTSPNDFLTCAEEKKKKKILNKKQFSEDTKENIIPMCKGLEMDIFRRTPTWVIRKMFYQHDEELAHDDVYIQTRSREEK</sequence>
<reference evidence="3" key="1">
    <citation type="submission" date="2017-04" db="EMBL/GenBank/DDBJ databases">
        <title>Plasmodium gonderi genome.</title>
        <authorList>
            <person name="Arisue N."/>
            <person name="Honma H."/>
            <person name="Kawai S."/>
            <person name="Tougan T."/>
            <person name="Tanabe K."/>
            <person name="Horii T."/>
        </authorList>
    </citation>
    <scope>NUCLEOTIDE SEQUENCE [LARGE SCALE GENOMIC DNA]</scope>
    <source>
        <strain evidence="3">ATCC 30045</strain>
    </source>
</reference>